<dbReference type="InterPro" id="IPR043128">
    <property type="entry name" value="Rev_trsase/Diguanyl_cyclase"/>
</dbReference>
<dbReference type="SUPFAM" id="SSF55785">
    <property type="entry name" value="PYP-like sensor domain (PAS domain)"/>
    <property type="match status" value="2"/>
</dbReference>
<dbReference type="PROSITE" id="PS50113">
    <property type="entry name" value="PAC"/>
    <property type="match status" value="1"/>
</dbReference>
<dbReference type="CDD" id="cd01949">
    <property type="entry name" value="GGDEF"/>
    <property type="match status" value="1"/>
</dbReference>
<dbReference type="Pfam" id="PF00563">
    <property type="entry name" value="EAL"/>
    <property type="match status" value="1"/>
</dbReference>
<evidence type="ECO:0000259" key="2">
    <source>
        <dbReference type="PROSITE" id="PS50113"/>
    </source>
</evidence>
<keyword evidence="1" id="KW-1133">Transmembrane helix</keyword>
<dbReference type="InterPro" id="IPR052155">
    <property type="entry name" value="Biofilm_reg_signaling"/>
</dbReference>
<dbReference type="InterPro" id="IPR029787">
    <property type="entry name" value="Nucleotide_cyclase"/>
</dbReference>
<evidence type="ECO:0000259" key="4">
    <source>
        <dbReference type="PROSITE" id="PS50887"/>
    </source>
</evidence>
<dbReference type="Pfam" id="PF11845">
    <property type="entry name" value="Tll0287-like"/>
    <property type="match status" value="1"/>
</dbReference>
<dbReference type="OrthoDB" id="9777298at2"/>
<evidence type="ECO:0000256" key="1">
    <source>
        <dbReference type="SAM" id="Phobius"/>
    </source>
</evidence>
<sequence>MKIRTQFLFVVFLSCLLSLLSTLFFFNGKVEENIHGRLTSQARSICSLLSLYQNQCRSSLLPGQTSSTVHKENLLTASAEKLAKTGQDGIQIRYAARFPNNENHQLLKGDNALVELFKKNPQLNEFSDLVEKSTMFFRYVQPIFYQDLCVGCHKKIQPGPRNDIAPALLVVEIPYTAFREEQKSKFYAIAAINSAGYFAMFIVLMMFMQKTVLKRLQSLETAAIRLGEGTYDQVELVYRDKAKNEFDILTNAFYEMKKAVVTREVSLKQKRRQICSMFHSHQSIMFLLDAEKYRVLDVNVAAERFYDMSSKALKAKSFYGIHGISESELDCLLSPCLDHRKEFVELPYQHVGELRYLEVRLSPVIVDQKECLFLIVHDITAQQKARQQLRKEYEFFQMVIDNMVDPVLVMDTSRHIKKANRAAMFLADGKIDETAEVCCYEAFHRGSLPCDYQSQSCPMHTVLKTGKPASVIKHLDEKNKTYEIQAAPYFDDMGNILGVIESFRDITKRLEVENSLVEHERKIYDLTHYDSATGLPNRSVLIDRLNQAIYRALFNNSSLALLSLTLDRFKKINETMGHHVGDCLLQEIAQRLKKLTCDHSSLAKDSGSQFFLLIEGDPKEVVFDFADEVLTEVKQSFFANGQELIPSGSIGIAFYPDHAENATELLARADVAMRLSKDDMGGGAVMVYDPKYGEVAPQSLRMEADLKHALENNQLHLHYQPQFDLKNAGLVGVEALIRWNHPTEGPVSPGEFIPLAEETGLIHPLGRWVLREACRQAKFWQNNFARIVPVAVNVSSLQLKKNNFVHVLEECLNEFQIDPQLIELEITESAVMDRLEKSMELLNAIKGLGFNLAIDDFGTGYSSLSYLKKFPFSKLKIDRSFVMDLETDENDAAIITAIISMATSLGLKTIAEGVETVEQKHFLTDHGCDEVQGFLLSRPLSADAIEEMYLSSKIDA</sequence>
<dbReference type="SUPFAM" id="SSF141868">
    <property type="entry name" value="EAL domain-like"/>
    <property type="match status" value="1"/>
</dbReference>
<dbReference type="PANTHER" id="PTHR44757">
    <property type="entry name" value="DIGUANYLATE CYCLASE DGCP"/>
    <property type="match status" value="1"/>
</dbReference>
<dbReference type="InterPro" id="IPR035965">
    <property type="entry name" value="PAS-like_dom_sf"/>
</dbReference>
<comment type="caution">
    <text evidence="5">The sequence shown here is derived from an EMBL/GenBank/DDBJ whole genome shotgun (WGS) entry which is preliminary data.</text>
</comment>
<reference evidence="5" key="2">
    <citation type="submission" date="2006-05" db="EMBL/GenBank/DDBJ databases">
        <title>Sequencing of the draft genome and assembly of Desulfuromonas acetoxidans DSM 684.</title>
        <authorList>
            <consortium name="US DOE Joint Genome Institute (JGI-PGF)"/>
            <person name="Copeland A."/>
            <person name="Lucas S."/>
            <person name="Lapidus A."/>
            <person name="Barry K."/>
            <person name="Detter J.C."/>
            <person name="Glavina del Rio T."/>
            <person name="Hammon N."/>
            <person name="Israni S."/>
            <person name="Dalin E."/>
            <person name="Tice H."/>
            <person name="Bruce D."/>
            <person name="Pitluck S."/>
            <person name="Richardson P."/>
        </authorList>
    </citation>
    <scope>NUCLEOTIDE SEQUENCE [LARGE SCALE GENOMIC DNA]</scope>
    <source>
        <strain evidence="5">DSM 684</strain>
    </source>
</reference>
<dbReference type="PROSITE" id="PS50887">
    <property type="entry name" value="GGDEF"/>
    <property type="match status" value="1"/>
</dbReference>
<evidence type="ECO:0000259" key="3">
    <source>
        <dbReference type="PROSITE" id="PS50883"/>
    </source>
</evidence>
<dbReference type="FunFam" id="3.20.20.450:FF:000001">
    <property type="entry name" value="Cyclic di-GMP phosphodiesterase yahA"/>
    <property type="match status" value="1"/>
</dbReference>
<dbReference type="InterPro" id="IPR035919">
    <property type="entry name" value="EAL_sf"/>
</dbReference>
<dbReference type="CDD" id="cd01948">
    <property type="entry name" value="EAL"/>
    <property type="match status" value="1"/>
</dbReference>
<evidence type="ECO:0000313" key="6">
    <source>
        <dbReference type="Proteomes" id="UP000005695"/>
    </source>
</evidence>
<feature type="transmembrane region" description="Helical" evidence="1">
    <location>
        <begin position="6"/>
        <end position="26"/>
    </location>
</feature>
<evidence type="ECO:0000313" key="5">
    <source>
        <dbReference type="EMBL" id="EAT14630.1"/>
    </source>
</evidence>
<keyword evidence="6" id="KW-1185">Reference proteome</keyword>
<dbReference type="SMART" id="SM00267">
    <property type="entry name" value="GGDEF"/>
    <property type="match status" value="1"/>
</dbReference>
<dbReference type="InterPro" id="IPR021796">
    <property type="entry name" value="Tll0287-like_dom"/>
</dbReference>
<dbReference type="InterPro" id="IPR000700">
    <property type="entry name" value="PAS-assoc_C"/>
</dbReference>
<proteinExistence type="predicted"/>
<dbReference type="Proteomes" id="UP000005695">
    <property type="component" value="Unassembled WGS sequence"/>
</dbReference>
<feature type="transmembrane region" description="Helical" evidence="1">
    <location>
        <begin position="186"/>
        <end position="208"/>
    </location>
</feature>
<dbReference type="InterPro" id="IPR001633">
    <property type="entry name" value="EAL_dom"/>
</dbReference>
<dbReference type="Pfam" id="PF08448">
    <property type="entry name" value="PAS_4"/>
    <property type="match status" value="1"/>
</dbReference>
<dbReference type="Pfam" id="PF13426">
    <property type="entry name" value="PAS_9"/>
    <property type="match status" value="1"/>
</dbReference>
<feature type="domain" description="PAC" evidence="2">
    <location>
        <begin position="465"/>
        <end position="518"/>
    </location>
</feature>
<dbReference type="NCBIfam" id="TIGR00229">
    <property type="entry name" value="sensory_box"/>
    <property type="match status" value="1"/>
</dbReference>
<dbReference type="PROSITE" id="PS51257">
    <property type="entry name" value="PROKAR_LIPOPROTEIN"/>
    <property type="match status" value="1"/>
</dbReference>
<dbReference type="AlphaFoldDB" id="Q1JWP9"/>
<dbReference type="PROSITE" id="PS50883">
    <property type="entry name" value="EAL"/>
    <property type="match status" value="1"/>
</dbReference>
<reference evidence="5" key="1">
    <citation type="submission" date="2006-05" db="EMBL/GenBank/DDBJ databases">
        <title>Annotation of the draft genome assembly of Desulfuromonas acetoxidans DSM 684.</title>
        <authorList>
            <consortium name="US DOE Joint Genome Institute (JGI-ORNL)"/>
            <person name="Larimer F."/>
            <person name="Land M."/>
            <person name="Hauser L."/>
        </authorList>
    </citation>
    <scope>NUCLEOTIDE SEQUENCE [LARGE SCALE GENOMIC DNA]</scope>
    <source>
        <strain evidence="5">DSM 684</strain>
    </source>
</reference>
<dbReference type="SMART" id="SM00052">
    <property type="entry name" value="EAL"/>
    <property type="match status" value="1"/>
</dbReference>
<keyword evidence="1" id="KW-0812">Transmembrane</keyword>
<dbReference type="RefSeq" id="WP_006002304.1">
    <property type="nucleotide sequence ID" value="NZ_AAEW02000020.1"/>
</dbReference>
<dbReference type="InterPro" id="IPR000160">
    <property type="entry name" value="GGDEF_dom"/>
</dbReference>
<dbReference type="EMBL" id="AAEW02000020">
    <property type="protein sequence ID" value="EAT14630.1"/>
    <property type="molecule type" value="Genomic_DNA"/>
</dbReference>
<keyword evidence="1" id="KW-0472">Membrane</keyword>
<dbReference type="Gene3D" id="3.30.450.20">
    <property type="entry name" value="PAS domain"/>
    <property type="match status" value="2"/>
</dbReference>
<dbReference type="InterPro" id="IPR000014">
    <property type="entry name" value="PAS"/>
</dbReference>
<feature type="domain" description="EAL" evidence="3">
    <location>
        <begin position="699"/>
        <end position="953"/>
    </location>
</feature>
<protein>
    <submittedName>
        <fullName evidence="5">Diguanylate cyclase/phosphodiesterase with PAS/PAC sensor(S)</fullName>
    </submittedName>
</protein>
<accession>Q1JWP9</accession>
<dbReference type="Gene3D" id="3.30.70.270">
    <property type="match status" value="1"/>
</dbReference>
<feature type="domain" description="GGDEF" evidence="4">
    <location>
        <begin position="557"/>
        <end position="690"/>
    </location>
</feature>
<dbReference type="Gene3D" id="6.10.340.10">
    <property type="match status" value="1"/>
</dbReference>
<gene>
    <name evidence="5" type="ORF">Dace_0593</name>
</gene>
<dbReference type="Pfam" id="PF00990">
    <property type="entry name" value="GGDEF"/>
    <property type="match status" value="1"/>
</dbReference>
<dbReference type="InterPro" id="IPR013656">
    <property type="entry name" value="PAS_4"/>
</dbReference>
<dbReference type="Gene3D" id="3.20.20.450">
    <property type="entry name" value="EAL domain"/>
    <property type="match status" value="1"/>
</dbReference>
<name>Q1JWP9_DESA6</name>
<dbReference type="SUPFAM" id="SSF55073">
    <property type="entry name" value="Nucleotide cyclase"/>
    <property type="match status" value="1"/>
</dbReference>
<dbReference type="PANTHER" id="PTHR44757:SF2">
    <property type="entry name" value="BIOFILM ARCHITECTURE MAINTENANCE PROTEIN MBAA"/>
    <property type="match status" value="1"/>
</dbReference>
<dbReference type="NCBIfam" id="TIGR00254">
    <property type="entry name" value="GGDEF"/>
    <property type="match status" value="1"/>
</dbReference>
<organism evidence="5 6">
    <name type="scientific">Desulfuromonas acetoxidans (strain DSM 684 / 11070)</name>
    <dbReference type="NCBI Taxonomy" id="281689"/>
    <lineage>
        <taxon>Bacteria</taxon>
        <taxon>Pseudomonadati</taxon>
        <taxon>Thermodesulfobacteriota</taxon>
        <taxon>Desulfuromonadia</taxon>
        <taxon>Desulfuromonadales</taxon>
        <taxon>Desulfuromonadaceae</taxon>
        <taxon>Desulfuromonas</taxon>
    </lineage>
</organism>